<comment type="caution">
    <text evidence="1">The sequence shown here is derived from an EMBL/GenBank/DDBJ whole genome shotgun (WGS) entry which is preliminary data.</text>
</comment>
<accession>A0A0J1ED83</accession>
<reference evidence="1" key="1">
    <citation type="submission" date="2015-05" db="EMBL/GenBank/DDBJ databases">
        <title>Permanent draft genome of Rhodopirellula islandicus K833.</title>
        <authorList>
            <person name="Kizina J."/>
            <person name="Richter M."/>
            <person name="Glockner F.O."/>
            <person name="Harder J."/>
        </authorList>
    </citation>
    <scope>NUCLEOTIDE SEQUENCE [LARGE SCALE GENOMIC DNA]</scope>
    <source>
        <strain evidence="1">K833</strain>
    </source>
</reference>
<organism evidence="1 2">
    <name type="scientific">Rhodopirellula islandica</name>
    <dbReference type="NCBI Taxonomy" id="595434"/>
    <lineage>
        <taxon>Bacteria</taxon>
        <taxon>Pseudomonadati</taxon>
        <taxon>Planctomycetota</taxon>
        <taxon>Planctomycetia</taxon>
        <taxon>Pirellulales</taxon>
        <taxon>Pirellulaceae</taxon>
        <taxon>Rhodopirellula</taxon>
    </lineage>
</organism>
<dbReference type="AlphaFoldDB" id="A0A0J1ED83"/>
<dbReference type="EMBL" id="LECT01000037">
    <property type="protein sequence ID" value="KLU03474.1"/>
    <property type="molecule type" value="Genomic_DNA"/>
</dbReference>
<evidence type="ECO:0000313" key="1">
    <source>
        <dbReference type="EMBL" id="KLU03474.1"/>
    </source>
</evidence>
<keyword evidence="2" id="KW-1185">Reference proteome</keyword>
<dbReference type="Proteomes" id="UP000036367">
    <property type="component" value="Unassembled WGS sequence"/>
</dbReference>
<dbReference type="PATRIC" id="fig|595434.4.peg.4250"/>
<evidence type="ECO:0000313" key="2">
    <source>
        <dbReference type="Proteomes" id="UP000036367"/>
    </source>
</evidence>
<protein>
    <submittedName>
        <fullName evidence="1">Uncharacterized protein</fullName>
    </submittedName>
</protein>
<sequence>MFRKEEREGRGQFCQTFADGVTPSQLQLADGERVFGIYRDTYFFSPLALHVAGDNGISRIAWADIASCTSKHGNGDKTSTLTLTDGSTTVIRTADLATGWSGRISLLYHQMIETFGHRASLGPTLKPLDAFLDSANDPYCLFPNLEPHPDMQSLRESLAQLVDMDGVNEIHVIVPDDAPDTALGLAIQTVLSPDQLSDWAASLGADGVLPASENIARQFGTIPDGQHILHAVWD</sequence>
<name>A0A0J1ED83_RHOIS</name>
<dbReference type="OrthoDB" id="9847027at2"/>
<proteinExistence type="predicted"/>
<dbReference type="RefSeq" id="WP_047815733.1">
    <property type="nucleotide sequence ID" value="NZ_LECT01000037.1"/>
</dbReference>
<gene>
    <name evidence="1" type="ORF">RISK_004478</name>
</gene>